<dbReference type="Gene3D" id="3.90.1200.10">
    <property type="match status" value="1"/>
</dbReference>
<comment type="caution">
    <text evidence="2">The sequence shown here is derived from an EMBL/GenBank/DDBJ whole genome shotgun (WGS) entry which is preliminary data.</text>
</comment>
<evidence type="ECO:0000313" key="3">
    <source>
        <dbReference type="Proteomes" id="UP001230328"/>
    </source>
</evidence>
<protein>
    <submittedName>
        <fullName evidence="2">Aminoglycoside phosphotransferase (APT) family kinase protein</fullName>
    </submittedName>
</protein>
<dbReference type="EMBL" id="JAUSZI010000002">
    <property type="protein sequence ID" value="MDQ1023453.1"/>
    <property type="molecule type" value="Genomic_DNA"/>
</dbReference>
<accession>A0ABU0SIZ1</accession>
<dbReference type="GO" id="GO:0016301">
    <property type="term" value="F:kinase activity"/>
    <property type="evidence" value="ECO:0007669"/>
    <property type="project" value="UniProtKB-KW"/>
</dbReference>
<sequence length="328" mass="36390">MDAGGHTDDIGAGVDGQGWSNTRAWVEKTLGEGERIRAVVPLRGGWTSRMRRLDIEGQGEPRSLVLRSFVRPFFVKHAQGLLTREADMLRFLAETSVPVADFHGVDALAEHCDHPSLLMSWLPGRVRLDGDEDVPRRTGLLARQLVDIHGLFVPTRTRPRTYQAWTAADRVRLPEGTLRPELWQRAVDVIHRPPPPYRPCFLHRDFHPGNVLFTGHGADLAVTGVVDWVETSWGPADLDVAHCSTALALLHGVDTGMRLADDYSAVGGALDGDPGAHLYWRLLDALAFAPDAEKVAGPWRELGRHDLTPVTLTHRLEDYLQALLTRYG</sequence>
<dbReference type="Proteomes" id="UP001230328">
    <property type="component" value="Unassembled WGS sequence"/>
</dbReference>
<reference evidence="2 3" key="1">
    <citation type="submission" date="2023-07" db="EMBL/GenBank/DDBJ databases">
        <title>Comparative genomics of wheat-associated soil bacteria to identify genetic determinants of phenazine resistance.</title>
        <authorList>
            <person name="Mouncey N."/>
        </authorList>
    </citation>
    <scope>NUCLEOTIDE SEQUENCE [LARGE SCALE GENOMIC DNA]</scope>
    <source>
        <strain evidence="2 3">V2I4</strain>
    </source>
</reference>
<dbReference type="SUPFAM" id="SSF56112">
    <property type="entry name" value="Protein kinase-like (PK-like)"/>
    <property type="match status" value="1"/>
</dbReference>
<keyword evidence="2" id="KW-0808">Transferase</keyword>
<name>A0ABU0SIZ1_9ACTN</name>
<proteinExistence type="predicted"/>
<feature type="domain" description="Aminoglycoside phosphotransferase" evidence="1">
    <location>
        <begin position="39"/>
        <end position="268"/>
    </location>
</feature>
<dbReference type="PANTHER" id="PTHR21310">
    <property type="entry name" value="AMINOGLYCOSIDE PHOSPHOTRANSFERASE-RELATED-RELATED"/>
    <property type="match status" value="1"/>
</dbReference>
<dbReference type="InterPro" id="IPR002575">
    <property type="entry name" value="Aminoglycoside_PTrfase"/>
</dbReference>
<evidence type="ECO:0000259" key="1">
    <source>
        <dbReference type="Pfam" id="PF01636"/>
    </source>
</evidence>
<keyword evidence="3" id="KW-1185">Reference proteome</keyword>
<evidence type="ECO:0000313" key="2">
    <source>
        <dbReference type="EMBL" id="MDQ1023453.1"/>
    </source>
</evidence>
<dbReference type="InterPro" id="IPR051678">
    <property type="entry name" value="AGP_Transferase"/>
</dbReference>
<dbReference type="InterPro" id="IPR011009">
    <property type="entry name" value="Kinase-like_dom_sf"/>
</dbReference>
<gene>
    <name evidence="2" type="ORF">QF035_001035</name>
</gene>
<dbReference type="RefSeq" id="WP_307518494.1">
    <property type="nucleotide sequence ID" value="NZ_JAUSZI010000002.1"/>
</dbReference>
<organism evidence="2 3">
    <name type="scientific">Streptomyces umbrinus</name>
    <dbReference type="NCBI Taxonomy" id="67370"/>
    <lineage>
        <taxon>Bacteria</taxon>
        <taxon>Bacillati</taxon>
        <taxon>Actinomycetota</taxon>
        <taxon>Actinomycetes</taxon>
        <taxon>Kitasatosporales</taxon>
        <taxon>Streptomycetaceae</taxon>
        <taxon>Streptomyces</taxon>
        <taxon>Streptomyces phaeochromogenes group</taxon>
    </lineage>
</organism>
<dbReference type="PANTHER" id="PTHR21310:SF15">
    <property type="entry name" value="AMINOGLYCOSIDE PHOSPHOTRANSFERASE DOMAIN-CONTAINING PROTEIN"/>
    <property type="match status" value="1"/>
</dbReference>
<dbReference type="Pfam" id="PF01636">
    <property type="entry name" value="APH"/>
    <property type="match status" value="1"/>
</dbReference>
<keyword evidence="2" id="KW-0418">Kinase</keyword>